<gene>
    <name evidence="2" type="ORF">FHS34_004434</name>
</gene>
<reference evidence="2 3" key="1">
    <citation type="submission" date="2020-08" db="EMBL/GenBank/DDBJ databases">
        <title>Genomic Encyclopedia of Type Strains, Phase III (KMG-III): the genomes of soil and plant-associated and newly described type strains.</title>
        <authorList>
            <person name="Whitman W."/>
        </authorList>
    </citation>
    <scope>NUCLEOTIDE SEQUENCE [LARGE SCALE GENOMIC DNA]</scope>
    <source>
        <strain evidence="2 3">CECT 3313</strain>
    </source>
</reference>
<keyword evidence="3" id="KW-1185">Reference proteome</keyword>
<dbReference type="Proteomes" id="UP000585836">
    <property type="component" value="Unassembled WGS sequence"/>
</dbReference>
<accession>A0A7W9USV1</accession>
<evidence type="ECO:0000313" key="3">
    <source>
        <dbReference type="Proteomes" id="UP000585836"/>
    </source>
</evidence>
<dbReference type="AlphaFoldDB" id="A0A7W9USV1"/>
<feature type="region of interest" description="Disordered" evidence="1">
    <location>
        <begin position="51"/>
        <end position="80"/>
    </location>
</feature>
<evidence type="ECO:0000256" key="1">
    <source>
        <dbReference type="SAM" id="MobiDB-lite"/>
    </source>
</evidence>
<comment type="caution">
    <text evidence="2">The sequence shown here is derived from an EMBL/GenBank/DDBJ whole genome shotgun (WGS) entry which is preliminary data.</text>
</comment>
<evidence type="ECO:0000313" key="2">
    <source>
        <dbReference type="EMBL" id="MBB5928964.1"/>
    </source>
</evidence>
<proteinExistence type="predicted"/>
<name>A0A7W9USV1_9ACTN</name>
<dbReference type="EMBL" id="JACHJK010000007">
    <property type="protein sequence ID" value="MBB5928964.1"/>
    <property type="molecule type" value="Genomic_DNA"/>
</dbReference>
<protein>
    <submittedName>
        <fullName evidence="2">Uncharacterized protein</fullName>
    </submittedName>
</protein>
<organism evidence="2 3">
    <name type="scientific">Streptomyces echinatus</name>
    <dbReference type="NCBI Taxonomy" id="67293"/>
    <lineage>
        <taxon>Bacteria</taxon>
        <taxon>Bacillati</taxon>
        <taxon>Actinomycetota</taxon>
        <taxon>Actinomycetes</taxon>
        <taxon>Kitasatosporales</taxon>
        <taxon>Streptomycetaceae</taxon>
        <taxon>Streptomyces</taxon>
    </lineage>
</organism>
<sequence>MTDIPDELIRLERTAEEERARLAGLTGDAYEEQRRRFCTASDAVRAAITAHAEATGADPREVEQAVRQAVRQTQEDPAVE</sequence>
<dbReference type="RefSeq" id="WP_184967962.1">
    <property type="nucleotide sequence ID" value="NZ_BAAAWF010000066.1"/>
</dbReference>